<evidence type="ECO:0000313" key="3">
    <source>
        <dbReference type="Proteomes" id="UP000008536"/>
    </source>
</evidence>
<dbReference type="Pfam" id="PF01042">
    <property type="entry name" value="Ribonuc_L-PSP"/>
    <property type="match status" value="1"/>
</dbReference>
<dbReference type="KEGG" id="zro:ZYRO0D09856g"/>
<dbReference type="PANTHER" id="PTHR11803:SF58">
    <property type="entry name" value="PROTEIN HMF1-RELATED"/>
    <property type="match status" value="1"/>
</dbReference>
<dbReference type="InParanoid" id="C5DVW0"/>
<evidence type="ECO:0000313" key="2">
    <source>
        <dbReference type="EMBL" id="CAR27929.1"/>
    </source>
</evidence>
<proteinExistence type="inferred from homology"/>
<dbReference type="STRING" id="559307.C5DVW0"/>
<dbReference type="PANTHER" id="PTHR11803">
    <property type="entry name" value="2-IMINOBUTANOATE/2-IMINOPROPANOATE DEAMINASE RIDA"/>
    <property type="match status" value="1"/>
</dbReference>
<accession>C5DVW0</accession>
<dbReference type="InterPro" id="IPR006175">
    <property type="entry name" value="YjgF/YER057c/UK114"/>
</dbReference>
<dbReference type="Gene3D" id="3.30.1330.40">
    <property type="entry name" value="RutC-like"/>
    <property type="match status" value="1"/>
</dbReference>
<dbReference type="GeneID" id="8204120"/>
<dbReference type="HOGENOM" id="CLU_100715_7_2_1"/>
<dbReference type="InterPro" id="IPR035959">
    <property type="entry name" value="RutC-like_sf"/>
</dbReference>
<reference evidence="2 3" key="1">
    <citation type="journal article" date="2009" name="Genome Res.">
        <title>Comparative genomics of protoploid Saccharomycetaceae.</title>
        <authorList>
            <consortium name="The Genolevures Consortium"/>
            <person name="Souciet J.-L."/>
            <person name="Dujon B."/>
            <person name="Gaillardin C."/>
            <person name="Johnston M."/>
            <person name="Baret P.V."/>
            <person name="Cliften P."/>
            <person name="Sherman D.J."/>
            <person name="Weissenbach J."/>
            <person name="Westhof E."/>
            <person name="Wincker P."/>
            <person name="Jubin C."/>
            <person name="Poulain J."/>
            <person name="Barbe V."/>
            <person name="Segurens B."/>
            <person name="Artiguenave F."/>
            <person name="Anthouard V."/>
            <person name="Vacherie B."/>
            <person name="Val M.-E."/>
            <person name="Fulton R.S."/>
            <person name="Minx P."/>
            <person name="Wilson R."/>
            <person name="Durrens P."/>
            <person name="Jean G."/>
            <person name="Marck C."/>
            <person name="Martin T."/>
            <person name="Nikolski M."/>
            <person name="Rolland T."/>
            <person name="Seret M.-L."/>
            <person name="Casaregola S."/>
            <person name="Despons L."/>
            <person name="Fairhead C."/>
            <person name="Fischer G."/>
            <person name="Lafontaine I."/>
            <person name="Leh V."/>
            <person name="Lemaire M."/>
            <person name="de Montigny J."/>
            <person name="Neuveglise C."/>
            <person name="Thierry A."/>
            <person name="Blanc-Lenfle I."/>
            <person name="Bleykasten C."/>
            <person name="Diffels J."/>
            <person name="Fritsch E."/>
            <person name="Frangeul L."/>
            <person name="Goeffon A."/>
            <person name="Jauniaux N."/>
            <person name="Kachouri-Lafond R."/>
            <person name="Payen C."/>
            <person name="Potier S."/>
            <person name="Pribylova L."/>
            <person name="Ozanne C."/>
            <person name="Richard G.-F."/>
            <person name="Sacerdot C."/>
            <person name="Straub M.-L."/>
            <person name="Talla E."/>
        </authorList>
    </citation>
    <scope>NUCLEOTIDE SEQUENCE [LARGE SCALE GENOMIC DNA]</scope>
    <source>
        <strain evidence="2 3">ATCC 2623 / CBS 732 / BCRC 21506 / NBRC 1130 / NCYC 568 / NRRL Y-229</strain>
    </source>
</reference>
<evidence type="ECO:0000256" key="1">
    <source>
        <dbReference type="ARBA" id="ARBA00010552"/>
    </source>
</evidence>
<dbReference type="GO" id="GO:0005829">
    <property type="term" value="C:cytosol"/>
    <property type="evidence" value="ECO:0007669"/>
    <property type="project" value="TreeGrafter"/>
</dbReference>
<dbReference type="AlphaFoldDB" id="C5DVW0"/>
<sequence length="156" mass="17163">MRKGYYYLEYGTTKLCKTTVGTASNMSRVDWNQLGTSNPLLSPAFVVSSAHHLVFTSGCLGTDDQDQLPECPAEQTKNAFENLSKVLEASGSSLSSVIKVLLFVKDPALVPVVNRIYQKYFPEKPARSCIVVAFPNPKVQVELECVAVTKSRESKL</sequence>
<dbReference type="Proteomes" id="UP000008536">
    <property type="component" value="Chromosome D"/>
</dbReference>
<gene>
    <name evidence="2" type="ordered locus">ZYRO0D09856g</name>
</gene>
<dbReference type="EMBL" id="CU928176">
    <property type="protein sequence ID" value="CAR27929.1"/>
    <property type="molecule type" value="Genomic_DNA"/>
</dbReference>
<dbReference type="GO" id="GO:0019239">
    <property type="term" value="F:deaminase activity"/>
    <property type="evidence" value="ECO:0007669"/>
    <property type="project" value="TreeGrafter"/>
</dbReference>
<name>C5DVW0_ZYGRC</name>
<keyword evidence="3" id="KW-1185">Reference proteome</keyword>
<protein>
    <submittedName>
        <fullName evidence="2">ZYRO0D09856p</fullName>
    </submittedName>
</protein>
<dbReference type="GO" id="GO:0005739">
    <property type="term" value="C:mitochondrion"/>
    <property type="evidence" value="ECO:0007669"/>
    <property type="project" value="TreeGrafter"/>
</dbReference>
<dbReference type="CDD" id="cd00448">
    <property type="entry name" value="YjgF_YER057c_UK114_family"/>
    <property type="match status" value="1"/>
</dbReference>
<organism evidence="2 3">
    <name type="scientific">Zygosaccharomyces rouxii (strain ATCC 2623 / CBS 732 / NBRC 1130 / NCYC 568 / NRRL Y-229)</name>
    <dbReference type="NCBI Taxonomy" id="559307"/>
    <lineage>
        <taxon>Eukaryota</taxon>
        <taxon>Fungi</taxon>
        <taxon>Dikarya</taxon>
        <taxon>Ascomycota</taxon>
        <taxon>Saccharomycotina</taxon>
        <taxon>Saccharomycetes</taxon>
        <taxon>Saccharomycetales</taxon>
        <taxon>Saccharomycetaceae</taxon>
        <taxon>Zygosaccharomyces</taxon>
    </lineage>
</organism>
<dbReference type="SUPFAM" id="SSF55298">
    <property type="entry name" value="YjgF-like"/>
    <property type="match status" value="1"/>
</dbReference>
<dbReference type="RefSeq" id="XP_002496862.1">
    <property type="nucleotide sequence ID" value="XM_002496817.1"/>
</dbReference>
<comment type="similarity">
    <text evidence="1">Belongs to the RutC family.</text>
</comment>